<evidence type="ECO:0000313" key="2">
    <source>
        <dbReference type="EMBL" id="KAF6199773.1"/>
    </source>
</evidence>
<keyword evidence="1" id="KW-0472">Membrane</keyword>
<dbReference type="EMBL" id="WIXP02000014">
    <property type="protein sequence ID" value="KAF6199773.1"/>
    <property type="molecule type" value="Genomic_DNA"/>
</dbReference>
<evidence type="ECO:0000256" key="1">
    <source>
        <dbReference type="SAM" id="Phobius"/>
    </source>
</evidence>
<keyword evidence="1" id="KW-1133">Transmembrane helix</keyword>
<name>A0A8S9WSY6_APOLU</name>
<dbReference type="PANTHER" id="PTHR47412">
    <property type="entry name" value="FI01434P-RELATED"/>
    <property type="match status" value="1"/>
</dbReference>
<dbReference type="AlphaFoldDB" id="A0A8S9WSY6"/>
<accession>A0A8S9WSY6</accession>
<feature type="transmembrane region" description="Helical" evidence="1">
    <location>
        <begin position="12"/>
        <end position="32"/>
    </location>
</feature>
<dbReference type="Proteomes" id="UP000466442">
    <property type="component" value="Unassembled WGS sequence"/>
</dbReference>
<proteinExistence type="predicted"/>
<dbReference type="PANTHER" id="PTHR47412:SF1">
    <property type="entry name" value="FI01434P-RELATED"/>
    <property type="match status" value="1"/>
</dbReference>
<evidence type="ECO:0000313" key="3">
    <source>
        <dbReference type="Proteomes" id="UP000466442"/>
    </source>
</evidence>
<comment type="caution">
    <text evidence="2">The sequence shown here is derived from an EMBL/GenBank/DDBJ whole genome shotgun (WGS) entry which is preliminary data.</text>
</comment>
<evidence type="ECO:0008006" key="4">
    <source>
        <dbReference type="Google" id="ProtNLM"/>
    </source>
</evidence>
<protein>
    <recommendedName>
        <fullName evidence="4">N-acetyllactosaminide beta-1,3-N-acetylglucosaminyltransferase</fullName>
    </recommendedName>
</protein>
<organism evidence="2 3">
    <name type="scientific">Apolygus lucorum</name>
    <name type="common">Small green plant bug</name>
    <name type="synonym">Lygocoris lucorum</name>
    <dbReference type="NCBI Taxonomy" id="248454"/>
    <lineage>
        <taxon>Eukaryota</taxon>
        <taxon>Metazoa</taxon>
        <taxon>Ecdysozoa</taxon>
        <taxon>Arthropoda</taxon>
        <taxon>Hexapoda</taxon>
        <taxon>Insecta</taxon>
        <taxon>Pterygota</taxon>
        <taxon>Neoptera</taxon>
        <taxon>Paraneoptera</taxon>
        <taxon>Hemiptera</taxon>
        <taxon>Heteroptera</taxon>
        <taxon>Panheteroptera</taxon>
        <taxon>Cimicomorpha</taxon>
        <taxon>Miridae</taxon>
        <taxon>Mirini</taxon>
        <taxon>Apolygus</taxon>
    </lineage>
</organism>
<dbReference type="Pfam" id="PF13896">
    <property type="entry name" value="Glyco_transf_49"/>
    <property type="match status" value="1"/>
</dbReference>
<keyword evidence="3" id="KW-1185">Reference proteome</keyword>
<gene>
    <name evidence="2" type="ORF">GE061_006071</name>
</gene>
<reference evidence="2" key="1">
    <citation type="journal article" date="2021" name="Mol. Ecol. Resour.">
        <title>Apolygus lucorum genome provides insights into omnivorousness and mesophyll feeding.</title>
        <authorList>
            <person name="Liu Y."/>
            <person name="Liu H."/>
            <person name="Wang H."/>
            <person name="Huang T."/>
            <person name="Liu B."/>
            <person name="Yang B."/>
            <person name="Yin L."/>
            <person name="Li B."/>
            <person name="Zhang Y."/>
            <person name="Zhang S."/>
            <person name="Jiang F."/>
            <person name="Zhang X."/>
            <person name="Ren Y."/>
            <person name="Wang B."/>
            <person name="Wang S."/>
            <person name="Lu Y."/>
            <person name="Wu K."/>
            <person name="Fan W."/>
            <person name="Wang G."/>
        </authorList>
    </citation>
    <scope>NUCLEOTIDE SEQUENCE</scope>
    <source>
        <strain evidence="2">12Hb</strain>
    </source>
</reference>
<sequence>MKCHVLLIRCARTRCCIIFLIFGFIFLIGRLYQYRRYQLMSAIFRASDYELMQSLNPNLSNSKHFIPGMFLKNVLPRNESYCRFRFGLPDMLEINESDVDFTPELGEDSDYRVIYNVLGSNYNVSDKKNNVTFCTHATPEFFYYVVEVLQRWEGPVSIATFVPSTDASLILCLAERLCSCLPDMARVSLHFIFPLSHPPRLIACPSTLSDQAGCGMPKPLANKSLQTFRNSEAMTYPVNVARNVARMQSQTTFTLVADVELFPSKNLVGNFLKMVDKLKQKSENGLNDFASRIVYVLPVFEVGANEAVPSVKSKLLEMYSQNQAFYFHRWVCSHCQRFPGLQRWLLKKSSSMDESIKPFIVVRREFPFHRWEPVFIGTNSEPFYSEMLTWEGQQDKMTQMHEMCLMKYHFVILDGAFLVHAPGVKRKADVLRDSWRNDQQKKNSALYERIMKSINKKLKENSRCRIH</sequence>
<keyword evidence="1" id="KW-0812">Transmembrane</keyword>
<dbReference type="OrthoDB" id="9974378at2759"/>